<dbReference type="AlphaFoldDB" id="A0A150PMS3"/>
<dbReference type="EMBL" id="JEMC01002460">
    <property type="protein sequence ID" value="KYF87414.1"/>
    <property type="molecule type" value="Genomic_DNA"/>
</dbReference>
<organism evidence="1 4">
    <name type="scientific">Sorangium cellulosum</name>
    <name type="common">Polyangium cellulosum</name>
    <dbReference type="NCBI Taxonomy" id="56"/>
    <lineage>
        <taxon>Bacteria</taxon>
        <taxon>Pseudomonadati</taxon>
        <taxon>Myxococcota</taxon>
        <taxon>Polyangia</taxon>
        <taxon>Polyangiales</taxon>
        <taxon>Polyangiaceae</taxon>
        <taxon>Sorangium</taxon>
    </lineage>
</organism>
<sequence>MRARAPRSDGSTMIDTKVLEAAVHDLRNILRDGLLASDIWERTAGLSLAGFNQQPVAVALFTRITEELDSSLRDSNFPPLGRYYMLDMAGNHTVVVVNHGKLLQGMLVDNKRANLGILISVAIPRMIETIAQAYEP</sequence>
<dbReference type="EMBL" id="JELX01001954">
    <property type="protein sequence ID" value="KYF57031.1"/>
    <property type="molecule type" value="Genomic_DNA"/>
</dbReference>
<protein>
    <recommendedName>
        <fullName evidence="5">Roadblock/LAMTOR2 domain-containing protein</fullName>
    </recommendedName>
</protein>
<comment type="caution">
    <text evidence="1">The sequence shown here is derived from an EMBL/GenBank/DDBJ whole genome shotgun (WGS) entry which is preliminary data.</text>
</comment>
<evidence type="ECO:0000313" key="2">
    <source>
        <dbReference type="EMBL" id="KYF87414.1"/>
    </source>
</evidence>
<dbReference type="Proteomes" id="UP000075604">
    <property type="component" value="Unassembled WGS sequence"/>
</dbReference>
<proteinExistence type="predicted"/>
<reference evidence="3 4" key="1">
    <citation type="submission" date="2014-02" db="EMBL/GenBank/DDBJ databases">
        <title>The small core and large imbalanced accessory genome model reveals a collaborative survival strategy of Sorangium cellulosum strains in nature.</title>
        <authorList>
            <person name="Han K."/>
            <person name="Peng R."/>
            <person name="Blom J."/>
            <person name="Li Y.-Z."/>
        </authorList>
    </citation>
    <scope>NUCLEOTIDE SEQUENCE [LARGE SCALE GENOMIC DNA]</scope>
    <source>
        <strain evidence="2 3">So0149</strain>
        <strain evidence="1 4">So0157-18</strain>
    </source>
</reference>
<evidence type="ECO:0008006" key="5">
    <source>
        <dbReference type="Google" id="ProtNLM"/>
    </source>
</evidence>
<accession>A0A150PMS3</accession>
<gene>
    <name evidence="1" type="ORF">BE04_24945</name>
    <name evidence="2" type="ORF">BE18_42690</name>
</gene>
<name>A0A150PMS3_SORCE</name>
<dbReference type="Proteomes" id="UP000075515">
    <property type="component" value="Unassembled WGS sequence"/>
</dbReference>
<evidence type="ECO:0000313" key="3">
    <source>
        <dbReference type="Proteomes" id="UP000075515"/>
    </source>
</evidence>
<evidence type="ECO:0000313" key="4">
    <source>
        <dbReference type="Proteomes" id="UP000075604"/>
    </source>
</evidence>
<evidence type="ECO:0000313" key="1">
    <source>
        <dbReference type="EMBL" id="KYF57031.1"/>
    </source>
</evidence>